<sequence length="188" mass="21173">LPESGFIRHQPPPLCHLFNPNKVKVVYLWCTQWGSWCHVCPGPQDWTPWFVSQKMSAMTLPGQLAQIEVVPSASALIIKALKELTRDWQKQKNIKHRGNTMFDKILCGTNEAEIMSQKTLTPLKRSSAPRKLWAAMLITTTLMTSSMTTVHHAHDVIDDNSGAVECPASKKKKKKSKENHNKESSDQG</sequence>
<comment type="caution">
    <text evidence="5">The sequence shown here is derived from an EMBL/GenBank/DDBJ whole genome shotgun (WGS) entry which is preliminary data.</text>
</comment>
<organism evidence="5 6">
    <name type="scientific">Galemys pyrenaicus</name>
    <name type="common">Iberian desman</name>
    <name type="synonym">Pyrenean desman</name>
    <dbReference type="NCBI Taxonomy" id="202257"/>
    <lineage>
        <taxon>Eukaryota</taxon>
        <taxon>Metazoa</taxon>
        <taxon>Chordata</taxon>
        <taxon>Craniata</taxon>
        <taxon>Vertebrata</taxon>
        <taxon>Euteleostomi</taxon>
        <taxon>Mammalia</taxon>
        <taxon>Eutheria</taxon>
        <taxon>Laurasiatheria</taxon>
        <taxon>Eulipotyphla</taxon>
        <taxon>Talpidae</taxon>
        <taxon>Galemys</taxon>
    </lineage>
</organism>
<keyword evidence="3" id="KW-0687">Ribonucleoprotein</keyword>
<dbReference type="GO" id="GO:0003735">
    <property type="term" value="F:structural constituent of ribosome"/>
    <property type="evidence" value="ECO:0007669"/>
    <property type="project" value="InterPro"/>
</dbReference>
<dbReference type="PANTHER" id="PTHR11661">
    <property type="entry name" value="60S RIBOSOMAL PROTEIN L12"/>
    <property type="match status" value="1"/>
</dbReference>
<keyword evidence="2 5" id="KW-0689">Ribosomal protein</keyword>
<evidence type="ECO:0000256" key="1">
    <source>
        <dbReference type="ARBA" id="ARBA00010537"/>
    </source>
</evidence>
<dbReference type="EMBL" id="JAGFMF010011747">
    <property type="protein sequence ID" value="KAG8514400.1"/>
    <property type="molecule type" value="Genomic_DNA"/>
</dbReference>
<feature type="non-terminal residue" evidence="5">
    <location>
        <position position="188"/>
    </location>
</feature>
<feature type="compositionally biased region" description="Basic and acidic residues" evidence="4">
    <location>
        <begin position="178"/>
        <end position="188"/>
    </location>
</feature>
<dbReference type="InterPro" id="IPR000911">
    <property type="entry name" value="Ribosomal_uL11"/>
</dbReference>
<evidence type="ECO:0000256" key="2">
    <source>
        <dbReference type="ARBA" id="ARBA00022980"/>
    </source>
</evidence>
<comment type="similarity">
    <text evidence="1">Belongs to the universal ribosomal protein uL11 family.</text>
</comment>
<evidence type="ECO:0000256" key="3">
    <source>
        <dbReference type="ARBA" id="ARBA00023274"/>
    </source>
</evidence>
<dbReference type="PANTHER" id="PTHR11661:SF2">
    <property type="entry name" value="LARGE RIBOSOMAL SUBUNIT PROTEIN UL11"/>
    <property type="match status" value="1"/>
</dbReference>
<keyword evidence="6" id="KW-1185">Reference proteome</keyword>
<dbReference type="Gene3D" id="1.10.10.250">
    <property type="entry name" value="Ribosomal protein L11, C-terminal domain"/>
    <property type="match status" value="1"/>
</dbReference>
<proteinExistence type="inferred from homology"/>
<gene>
    <name evidence="5" type="ORF">J0S82_003276</name>
</gene>
<dbReference type="GO" id="GO:0022625">
    <property type="term" value="C:cytosolic large ribosomal subunit"/>
    <property type="evidence" value="ECO:0007669"/>
    <property type="project" value="TreeGrafter"/>
</dbReference>
<evidence type="ECO:0000313" key="6">
    <source>
        <dbReference type="Proteomes" id="UP000700334"/>
    </source>
</evidence>
<name>A0A8J6DNN8_GALPY</name>
<feature type="non-terminal residue" evidence="5">
    <location>
        <position position="1"/>
    </location>
</feature>
<evidence type="ECO:0000256" key="4">
    <source>
        <dbReference type="SAM" id="MobiDB-lite"/>
    </source>
</evidence>
<dbReference type="InterPro" id="IPR036769">
    <property type="entry name" value="Ribosomal_uL11_C_sf"/>
</dbReference>
<reference evidence="5" key="1">
    <citation type="journal article" date="2021" name="Evol. Appl.">
        <title>The genome of the Pyrenean desman and the effects of bottlenecks and inbreeding on the genomic landscape of an endangered species.</title>
        <authorList>
            <person name="Escoda L."/>
            <person name="Castresana J."/>
        </authorList>
    </citation>
    <scope>NUCLEOTIDE SEQUENCE</scope>
    <source>
        <strain evidence="5">IBE-C5619</strain>
    </source>
</reference>
<dbReference type="Proteomes" id="UP000700334">
    <property type="component" value="Unassembled WGS sequence"/>
</dbReference>
<dbReference type="GO" id="GO:0006412">
    <property type="term" value="P:translation"/>
    <property type="evidence" value="ECO:0007669"/>
    <property type="project" value="InterPro"/>
</dbReference>
<accession>A0A8J6DNN8</accession>
<protein>
    <submittedName>
        <fullName evidence="5">60S ribosomal protein L12</fullName>
    </submittedName>
</protein>
<feature type="region of interest" description="Disordered" evidence="4">
    <location>
        <begin position="160"/>
        <end position="188"/>
    </location>
</feature>
<dbReference type="GO" id="GO:0070180">
    <property type="term" value="F:large ribosomal subunit rRNA binding"/>
    <property type="evidence" value="ECO:0007669"/>
    <property type="project" value="TreeGrafter"/>
</dbReference>
<dbReference type="AlphaFoldDB" id="A0A8J6DNN8"/>
<evidence type="ECO:0000313" key="5">
    <source>
        <dbReference type="EMBL" id="KAG8514400.1"/>
    </source>
</evidence>